<feature type="domain" description="MARVEL" evidence="8">
    <location>
        <begin position="214"/>
        <end position="402"/>
    </location>
</feature>
<dbReference type="InterPro" id="IPR008253">
    <property type="entry name" value="Marvel"/>
</dbReference>
<keyword evidence="3 7" id="KW-1133">Transmembrane helix</keyword>
<comment type="subcellular location">
    <subcellularLocation>
        <location evidence="1">Membrane</location>
        <topology evidence="1">Multi-pass membrane protein</topology>
    </subcellularLocation>
</comment>
<dbReference type="GO" id="GO:0019911">
    <property type="term" value="F:structural constituent of myelin sheath"/>
    <property type="evidence" value="ECO:0007669"/>
    <property type="project" value="TreeGrafter"/>
</dbReference>
<dbReference type="RefSeq" id="XP_018097698.1">
    <property type="nucleotide sequence ID" value="XM_018242209.2"/>
</dbReference>
<evidence type="ECO:0000256" key="3">
    <source>
        <dbReference type="ARBA" id="ARBA00022989"/>
    </source>
</evidence>
<organism evidence="10">
    <name type="scientific">Xenopus laevis</name>
    <name type="common">African clawed frog</name>
    <dbReference type="NCBI Taxonomy" id="8355"/>
    <lineage>
        <taxon>Eukaryota</taxon>
        <taxon>Metazoa</taxon>
        <taxon>Chordata</taxon>
        <taxon>Craniata</taxon>
        <taxon>Vertebrata</taxon>
        <taxon>Euteleostomi</taxon>
        <taxon>Amphibia</taxon>
        <taxon>Batrachia</taxon>
        <taxon>Anura</taxon>
        <taxon>Pipoidea</taxon>
        <taxon>Pipidae</taxon>
        <taxon>Xenopodinae</taxon>
        <taxon>Xenopus</taxon>
        <taxon>Xenopus</taxon>
    </lineage>
</organism>
<dbReference type="AlphaFoldDB" id="A0A8J0U617"/>
<dbReference type="Xenbase" id="XB-GENE-5929382">
    <property type="gene designation" value="marveld3.L"/>
</dbReference>
<dbReference type="AGR" id="Xenbase:XB-GENE-5929382"/>
<dbReference type="KEGG" id="xla:414611"/>
<dbReference type="Proteomes" id="UP000186698">
    <property type="component" value="Chromosome 4L"/>
</dbReference>
<dbReference type="OrthoDB" id="8844724at2759"/>
<evidence type="ECO:0000313" key="12">
    <source>
        <dbReference type="RefSeq" id="XP_018097702.1"/>
    </source>
</evidence>
<evidence type="ECO:0000256" key="1">
    <source>
        <dbReference type="ARBA" id="ARBA00004141"/>
    </source>
</evidence>
<reference evidence="10 11" key="1">
    <citation type="submission" date="2022-04" db="UniProtKB">
        <authorList>
            <consortium name="RefSeq"/>
        </authorList>
    </citation>
    <scope>IDENTIFICATION</scope>
    <source>
        <strain evidence="10 11">J_2021</strain>
        <tissue evidence="10 11">Erythrocytes</tissue>
    </source>
</reference>
<dbReference type="PROSITE" id="PS51225">
    <property type="entry name" value="MARVEL"/>
    <property type="match status" value="1"/>
</dbReference>
<evidence type="ECO:0000313" key="13">
    <source>
        <dbReference type="Xenbase" id="XB-GENE-5929382"/>
    </source>
</evidence>
<evidence type="ECO:0000313" key="9">
    <source>
        <dbReference type="Proteomes" id="UP000186698"/>
    </source>
</evidence>
<dbReference type="RefSeq" id="XP_018097699.1">
    <property type="nucleotide sequence ID" value="XM_018242210.2"/>
</dbReference>
<keyword evidence="2 5" id="KW-0812">Transmembrane</keyword>
<feature type="compositionally biased region" description="Basic and acidic residues" evidence="6">
    <location>
        <begin position="41"/>
        <end position="147"/>
    </location>
</feature>
<evidence type="ECO:0000313" key="10">
    <source>
        <dbReference type="RefSeq" id="XP_018097698.1"/>
    </source>
</evidence>
<dbReference type="InterPro" id="IPR050578">
    <property type="entry name" value="MARVEL-CKLF_proteins"/>
</dbReference>
<protein>
    <submittedName>
        <fullName evidence="10 11">MARVEL domain-containing protein 3 isoform X1</fullName>
    </submittedName>
</protein>
<gene>
    <name evidence="10 11 12 13" type="primary">marveld3.L</name>
</gene>
<evidence type="ECO:0000256" key="6">
    <source>
        <dbReference type="SAM" id="MobiDB-lite"/>
    </source>
</evidence>
<name>A0A8J0U617_XENLA</name>
<dbReference type="PANTHER" id="PTHR22776">
    <property type="entry name" value="MARVEL-CONTAINING POTENTIAL LIPID RAFT-ASSOCIATED PROTEIN"/>
    <property type="match status" value="1"/>
</dbReference>
<dbReference type="PANTHER" id="PTHR22776:SF98">
    <property type="entry name" value="MARVEL DOMAIN-CONTAINING PROTEIN"/>
    <property type="match status" value="1"/>
</dbReference>
<feature type="transmembrane region" description="Helical" evidence="7">
    <location>
        <begin position="317"/>
        <end position="345"/>
    </location>
</feature>
<keyword evidence="4 5" id="KW-0472">Membrane</keyword>
<feature type="transmembrane region" description="Helical" evidence="7">
    <location>
        <begin position="221"/>
        <end position="244"/>
    </location>
</feature>
<evidence type="ECO:0000256" key="4">
    <source>
        <dbReference type="ARBA" id="ARBA00023136"/>
    </source>
</evidence>
<feature type="compositionally biased region" description="Basic and acidic residues" evidence="6">
    <location>
        <begin position="1"/>
        <end position="26"/>
    </location>
</feature>
<evidence type="ECO:0000313" key="11">
    <source>
        <dbReference type="RefSeq" id="XP_018097699.1"/>
    </source>
</evidence>
<sequence length="422" mass="48939">MRDSVTDGENRAPRKHRDHLENDTHKPHNRNLPESDQYSKQYHDESTQSRTKQEKNRNHYTERDQTHEERTSSRNQGEKNKNWSEQREKYYRERETSRNQQERSQGRYDDKDGYYKERVQDRNKKQYLEKENYQKEPEKVRKNTERSRNEFMERDEYRENASYSKDRHQYPMENKEQERYYADQRSFSVHGSNMEYVEDHETDGGILECHKCRYLCTGRGILHILEVILNVLVLICVVSSYFVLSGFSAGMSSGGFGGGYYPFEGQELQEVRQLDQQFTVMRAPLLYGGLTVCVLVGALTMGVLAAGSKHLLSLSGLYLLMEALFCTLASLGYGTAVGVFLHFALQINSTDVCKRRERLYGRNGLTWMNCDLSGTDGGAAAFAIMLVILYAVSVVLTGRAYKQRKYLQRQLPFVPAAAEITF</sequence>
<feature type="transmembrane region" description="Helical" evidence="7">
    <location>
        <begin position="379"/>
        <end position="401"/>
    </location>
</feature>
<evidence type="ECO:0000256" key="5">
    <source>
        <dbReference type="PROSITE-ProRule" id="PRU00581"/>
    </source>
</evidence>
<feature type="region of interest" description="Disordered" evidence="6">
    <location>
        <begin position="1"/>
        <end position="147"/>
    </location>
</feature>
<dbReference type="GO" id="GO:0042552">
    <property type="term" value="P:myelination"/>
    <property type="evidence" value="ECO:0007669"/>
    <property type="project" value="TreeGrafter"/>
</dbReference>
<dbReference type="GeneID" id="414611"/>
<evidence type="ECO:0000259" key="8">
    <source>
        <dbReference type="PROSITE" id="PS51225"/>
    </source>
</evidence>
<feature type="transmembrane region" description="Helical" evidence="7">
    <location>
        <begin position="285"/>
        <end position="305"/>
    </location>
</feature>
<dbReference type="GO" id="GO:0016020">
    <property type="term" value="C:membrane"/>
    <property type="evidence" value="ECO:0007669"/>
    <property type="project" value="UniProtKB-SubCell"/>
</dbReference>
<evidence type="ECO:0000256" key="7">
    <source>
        <dbReference type="SAM" id="Phobius"/>
    </source>
</evidence>
<accession>A0A8J0U617</accession>
<evidence type="ECO:0000256" key="2">
    <source>
        <dbReference type="ARBA" id="ARBA00022692"/>
    </source>
</evidence>
<dbReference type="RefSeq" id="XP_018097702.1">
    <property type="nucleotide sequence ID" value="XM_018242213.2"/>
</dbReference>
<dbReference type="CTD" id="414611"/>
<keyword evidence="9" id="KW-1185">Reference proteome</keyword>
<proteinExistence type="predicted"/>